<dbReference type="PANTHER" id="PTHR37813:SF1">
    <property type="entry name" value="FELS-2 PROPHAGE PROTEIN"/>
    <property type="match status" value="1"/>
</dbReference>
<reference evidence="5" key="1">
    <citation type="submission" date="2021-02" db="EMBL/GenBank/DDBJ databases">
        <title>Infant gut strain persistence is associated with maternal origin, phylogeny, and functional potential including surface adhesion and iron acquisition.</title>
        <authorList>
            <person name="Lou Y.C."/>
        </authorList>
    </citation>
    <scope>NUCLEOTIDE SEQUENCE</scope>
    <source>
        <strain evidence="5">L3_108_031G1_dasL3_108_031G1_concoct_20</strain>
    </source>
</reference>
<sequence length="1144" mass="127728">MRQLRGILSSLSKPASDAAKAIMNDLGLSLTNTDGSMKSLMEVMGDLREGFGKLDEAQQITAATTLVGRESMAGLLAVVNASDEDFNNLAKAIYNSNGAASEMRDIMDDTLHGKWELFMSQVEGVGLKFAEVLVPSVKDGLTTLSNLMEKISNLDSSTLEMAFTIGKASIASGVLFKVFGKGTSVLADVLSGNNKLIKAFDILGKSLGLSKLAMGGMFGAIAIGVPVLIGAIDWISKADERLAKHNKELTDSVIKGREEIRQTDDLIKQYEETSENLKVLPPDSTEYAQQKEKLIGLQQELVRVMPESAKLFDEEGNAIADATDALKEMNKEKAKKVRNESMSFFTDKRNKFDELPNKLKDYERTIKVVKDLNAEMDELSKLNPDDLVGEGVNRGKAGDKLKGKKHNLNNATKQLQEYETFFEQINTHAEVLRESGQPIPKWIQDTLNESRKLGESMKYLDEYEGKVDEFTVHISKKTIDDLKLDDDMRMVIENMESSLKTGSLSMEDFNKSIQLYLGQQSLDFGGLTSEVDNAMQLFMLQLSKGEISMDQFKNATSIMSMLSSEQFRNLDDASRTHMTNLLTELGNGNIGVDEFAINLISELTNGEVKLQSLAGVSTEKIGELVNNFLSGKMSAQELGLAFDMLTQDATADISWLTNGAIGKLSELYGKFQEGGMSANELKRKIGEAMGWSESEISSFVNNSNPRIQEAINKFISGKSSAQEFARAINGIPDVKKVRVEYEELIKKRVTMYDPQGYSPMNGKVTPSKASLDIPDETPIPYSLNKERTVQAENKVNVEENTSYTVARNTPEYKPTEVSDKLRLTTKKKEYSFSSYDSSSYKDKEQSEEDLQRKREQLERDANSAIEKSRNELYRALKNKIEKQKSDELSLYDAKISKIKEEIELLQDDTKEKTKNLEKMREELVLWEKQAASGDNYAKVQADKLKEQIADIEKELKIKDLQNQIADIEKEKEKVEKDYEIKLSDEFLYNEANQMILRGNMDEMIDLVKSYNPQFDYIGALFGQTLAEAIKEGLVQGLDGLNYLKQNGYTGSSLRSVYSLNSESGVSAYSDIMPINDFLPNLSSFSNIKGLGNSRVENKTISVVNHIKVDGSKTNEPLGKQIGKDITSVIFEEARQRGYNRTLSR</sequence>
<feature type="compositionally biased region" description="Polar residues" evidence="3">
    <location>
        <begin position="790"/>
        <end position="807"/>
    </location>
</feature>
<evidence type="ECO:0000256" key="3">
    <source>
        <dbReference type="SAM" id="MobiDB-lite"/>
    </source>
</evidence>
<dbReference type="Proteomes" id="UP000778864">
    <property type="component" value="Unassembled WGS sequence"/>
</dbReference>
<accession>A0A943ABS7</accession>
<dbReference type="Pfam" id="PF10145">
    <property type="entry name" value="PhageMin_Tail"/>
    <property type="match status" value="1"/>
</dbReference>
<protein>
    <submittedName>
        <fullName evidence="5">Phage tail tape measure protein</fullName>
    </submittedName>
</protein>
<dbReference type="EMBL" id="JAGZMU010000008">
    <property type="protein sequence ID" value="MBS4894068.1"/>
    <property type="molecule type" value="Genomic_DNA"/>
</dbReference>
<dbReference type="InterPro" id="IPR010090">
    <property type="entry name" value="Phage_tape_meas"/>
</dbReference>
<feature type="domain" description="Phage tail tape measure protein" evidence="4">
    <location>
        <begin position="3"/>
        <end position="68"/>
    </location>
</feature>
<organism evidence="5 6">
    <name type="scientific">Veillonella parvula</name>
    <name type="common">Staphylococcus parvulus</name>
    <dbReference type="NCBI Taxonomy" id="29466"/>
    <lineage>
        <taxon>Bacteria</taxon>
        <taxon>Bacillati</taxon>
        <taxon>Bacillota</taxon>
        <taxon>Negativicutes</taxon>
        <taxon>Veillonellales</taxon>
        <taxon>Veillonellaceae</taxon>
        <taxon>Veillonella</taxon>
    </lineage>
</organism>
<dbReference type="RefSeq" id="WP_278468553.1">
    <property type="nucleotide sequence ID" value="NZ_JAGZMU010000008.1"/>
</dbReference>
<evidence type="ECO:0000259" key="4">
    <source>
        <dbReference type="Pfam" id="PF10145"/>
    </source>
</evidence>
<evidence type="ECO:0000313" key="5">
    <source>
        <dbReference type="EMBL" id="MBS4894068.1"/>
    </source>
</evidence>
<proteinExistence type="predicted"/>
<dbReference type="NCBIfam" id="TIGR01760">
    <property type="entry name" value="tape_meas_TP901"/>
    <property type="match status" value="1"/>
</dbReference>
<name>A0A943ABS7_VEIPA</name>
<dbReference type="AlphaFoldDB" id="A0A943ABS7"/>
<keyword evidence="2" id="KW-0175">Coiled coil</keyword>
<evidence type="ECO:0000256" key="1">
    <source>
        <dbReference type="ARBA" id="ARBA00022612"/>
    </source>
</evidence>
<evidence type="ECO:0000256" key="2">
    <source>
        <dbReference type="SAM" id="Coils"/>
    </source>
</evidence>
<gene>
    <name evidence="5" type="ORF">KHZ90_09895</name>
</gene>
<feature type="region of interest" description="Disordered" evidence="3">
    <location>
        <begin position="834"/>
        <end position="863"/>
    </location>
</feature>
<comment type="caution">
    <text evidence="5">The sequence shown here is derived from an EMBL/GenBank/DDBJ whole genome shotgun (WGS) entry which is preliminary data.</text>
</comment>
<evidence type="ECO:0000313" key="6">
    <source>
        <dbReference type="Proteomes" id="UP000778864"/>
    </source>
</evidence>
<feature type="compositionally biased region" description="Basic and acidic residues" evidence="3">
    <location>
        <begin position="839"/>
        <end position="863"/>
    </location>
</feature>
<dbReference type="PANTHER" id="PTHR37813">
    <property type="entry name" value="FELS-2 PROPHAGE PROTEIN"/>
    <property type="match status" value="1"/>
</dbReference>
<feature type="region of interest" description="Disordered" evidence="3">
    <location>
        <begin position="755"/>
        <end position="818"/>
    </location>
</feature>
<keyword evidence="1" id="KW-1188">Viral release from host cell</keyword>
<feature type="coiled-coil region" evidence="2">
    <location>
        <begin position="312"/>
        <end position="382"/>
    </location>
</feature>